<dbReference type="PROSITE" id="PS50206">
    <property type="entry name" value="RHODANESE_3"/>
    <property type="match status" value="2"/>
</dbReference>
<dbReference type="GO" id="GO:0004792">
    <property type="term" value="F:thiosulfate-cyanide sulfurtransferase activity"/>
    <property type="evidence" value="ECO:0007669"/>
    <property type="project" value="TreeGrafter"/>
</dbReference>
<evidence type="ECO:0000313" key="5">
    <source>
        <dbReference type="Proteomes" id="UP000191144"/>
    </source>
</evidence>
<dbReference type="Pfam" id="PF00581">
    <property type="entry name" value="Rhodanese"/>
    <property type="match status" value="2"/>
</dbReference>
<keyword evidence="5" id="KW-1185">Reference proteome</keyword>
<dbReference type="FunFam" id="3.40.250.10:FF:000015">
    <property type="entry name" value="Sulfurtransferase"/>
    <property type="match status" value="1"/>
</dbReference>
<dbReference type="InterPro" id="IPR036873">
    <property type="entry name" value="Rhodanese-like_dom_sf"/>
</dbReference>
<feature type="domain" description="Rhodanese" evidence="3">
    <location>
        <begin position="163"/>
        <end position="278"/>
    </location>
</feature>
<dbReference type="Gene3D" id="3.40.250.10">
    <property type="entry name" value="Rhodanese-like domain"/>
    <property type="match status" value="2"/>
</dbReference>
<evidence type="ECO:0000313" key="4">
    <source>
        <dbReference type="EMBL" id="SCU77273.1"/>
    </source>
</evidence>
<feature type="domain" description="Rhodanese" evidence="3">
    <location>
        <begin position="17"/>
        <end position="134"/>
    </location>
</feature>
<dbReference type="InterPro" id="IPR045078">
    <property type="entry name" value="TST/MPST-like"/>
</dbReference>
<accession>A0A1G4IL55</accession>
<evidence type="ECO:0000256" key="1">
    <source>
        <dbReference type="ARBA" id="ARBA00022679"/>
    </source>
</evidence>
<organism evidence="4 5">
    <name type="scientific">Lachancea meyersii CBS 8951</name>
    <dbReference type="NCBI Taxonomy" id="1266667"/>
    <lineage>
        <taxon>Eukaryota</taxon>
        <taxon>Fungi</taxon>
        <taxon>Dikarya</taxon>
        <taxon>Ascomycota</taxon>
        <taxon>Saccharomycotina</taxon>
        <taxon>Saccharomycetes</taxon>
        <taxon>Saccharomycetales</taxon>
        <taxon>Saccharomycetaceae</taxon>
        <taxon>Lachancea</taxon>
    </lineage>
</organism>
<evidence type="ECO:0000259" key="3">
    <source>
        <dbReference type="PROSITE" id="PS50206"/>
    </source>
</evidence>
<dbReference type="SUPFAM" id="SSF52821">
    <property type="entry name" value="Rhodanese/Cell cycle control phosphatase"/>
    <property type="match status" value="2"/>
</dbReference>
<dbReference type="InterPro" id="IPR001763">
    <property type="entry name" value="Rhodanese-like_dom"/>
</dbReference>
<keyword evidence="2" id="KW-0677">Repeat</keyword>
<reference evidence="5" key="1">
    <citation type="submission" date="2016-03" db="EMBL/GenBank/DDBJ databases">
        <authorList>
            <person name="Devillers Hugo."/>
        </authorList>
    </citation>
    <scope>NUCLEOTIDE SEQUENCE [LARGE SCALE GENOMIC DNA]</scope>
</reference>
<sequence>MTTDTLVSADWLKEHLNDENLVVVDATLHLPDTGRNAREEYTAQHIPNALFFDLDDIADRNNPRPRKIPPYTLFAEKVGELGITERKLVVVYDTRGLYSAARVWWLFRQYGHDEVKILDGGLPAWLAINGPVENGTVHATPATFSTGVKRNHLALWNDVLHASQSGGQILDARPFERWAGTQVDRYPGTRQGHIPNSLNLCWSDLLENDTHRLLQSKELKEKFEEAGLDLKAPVIASCGSGVTACILALGLNNIGHNDWKVYDGSWDEWGRNFDLPIATLEETQ</sequence>
<dbReference type="SMART" id="SM00450">
    <property type="entry name" value="RHOD"/>
    <property type="match status" value="2"/>
</dbReference>
<dbReference type="NCBIfam" id="NF008557">
    <property type="entry name" value="PRK11493.1"/>
    <property type="match status" value="1"/>
</dbReference>
<proteinExistence type="predicted"/>
<keyword evidence="1" id="KW-0808">Transferase</keyword>
<dbReference type="PANTHER" id="PTHR11364">
    <property type="entry name" value="THIOSULFATE SULFERTANSFERASE"/>
    <property type="match status" value="1"/>
</dbReference>
<name>A0A1G4IL55_9SACH</name>
<protein>
    <submittedName>
        <fullName evidence="4">LAME_0A00430g1_1</fullName>
    </submittedName>
</protein>
<dbReference type="CDD" id="cd01449">
    <property type="entry name" value="TST_Repeat_2"/>
    <property type="match status" value="1"/>
</dbReference>
<dbReference type="EMBL" id="LT598483">
    <property type="protein sequence ID" value="SCU77273.1"/>
    <property type="molecule type" value="Genomic_DNA"/>
</dbReference>
<dbReference type="PANTHER" id="PTHR11364:SF27">
    <property type="entry name" value="SULFURTRANSFERASE"/>
    <property type="match status" value="1"/>
</dbReference>
<dbReference type="AlphaFoldDB" id="A0A1G4IL55"/>
<dbReference type="Proteomes" id="UP000191144">
    <property type="component" value="Chromosome A"/>
</dbReference>
<dbReference type="OrthoDB" id="270167at2759"/>
<gene>
    <name evidence="4" type="ORF">LAME_0A00430G</name>
</gene>
<evidence type="ECO:0000256" key="2">
    <source>
        <dbReference type="ARBA" id="ARBA00022737"/>
    </source>
</evidence>
<dbReference type="CDD" id="cd01448">
    <property type="entry name" value="TST_Repeat_1"/>
    <property type="match status" value="1"/>
</dbReference>